<feature type="compositionally biased region" description="Basic and acidic residues" evidence="1">
    <location>
        <begin position="85"/>
        <end position="98"/>
    </location>
</feature>
<protein>
    <submittedName>
        <fullName evidence="2">Uncharacterized protein</fullName>
    </submittedName>
</protein>
<proteinExistence type="predicted"/>
<accession>A0ABD2AL14</accession>
<evidence type="ECO:0000313" key="2">
    <source>
        <dbReference type="EMBL" id="KAL2721294.1"/>
    </source>
</evidence>
<dbReference type="Proteomes" id="UP001607303">
    <property type="component" value="Unassembled WGS sequence"/>
</dbReference>
<dbReference type="AlphaFoldDB" id="A0ABD2AL14"/>
<feature type="compositionally biased region" description="Acidic residues" evidence="1">
    <location>
        <begin position="99"/>
        <end position="112"/>
    </location>
</feature>
<organism evidence="2 3">
    <name type="scientific">Vespula maculifrons</name>
    <name type="common">Eastern yellow jacket</name>
    <name type="synonym">Wasp</name>
    <dbReference type="NCBI Taxonomy" id="7453"/>
    <lineage>
        <taxon>Eukaryota</taxon>
        <taxon>Metazoa</taxon>
        <taxon>Ecdysozoa</taxon>
        <taxon>Arthropoda</taxon>
        <taxon>Hexapoda</taxon>
        <taxon>Insecta</taxon>
        <taxon>Pterygota</taxon>
        <taxon>Neoptera</taxon>
        <taxon>Endopterygota</taxon>
        <taxon>Hymenoptera</taxon>
        <taxon>Apocrita</taxon>
        <taxon>Aculeata</taxon>
        <taxon>Vespoidea</taxon>
        <taxon>Vespidae</taxon>
        <taxon>Vespinae</taxon>
        <taxon>Vespula</taxon>
    </lineage>
</organism>
<reference evidence="2 3" key="1">
    <citation type="journal article" date="2024" name="Ann. Entomol. Soc. Am.">
        <title>Genomic analyses of the southern and eastern yellowjacket wasps (Hymenoptera: Vespidae) reveal evolutionary signatures of social life.</title>
        <authorList>
            <person name="Catto M.A."/>
            <person name="Caine P.B."/>
            <person name="Orr S.E."/>
            <person name="Hunt B.G."/>
            <person name="Goodisman M.A.D."/>
        </authorList>
    </citation>
    <scope>NUCLEOTIDE SEQUENCE [LARGE SCALE GENOMIC DNA]</scope>
    <source>
        <strain evidence="2">232</strain>
        <tissue evidence="2">Head and thorax</tissue>
    </source>
</reference>
<name>A0ABD2AL14_VESMC</name>
<keyword evidence="3" id="KW-1185">Reference proteome</keyword>
<evidence type="ECO:0000256" key="1">
    <source>
        <dbReference type="SAM" id="MobiDB-lite"/>
    </source>
</evidence>
<comment type="caution">
    <text evidence="2">The sequence shown here is derived from an EMBL/GenBank/DDBJ whole genome shotgun (WGS) entry which is preliminary data.</text>
</comment>
<feature type="region of interest" description="Disordered" evidence="1">
    <location>
        <begin position="75"/>
        <end position="112"/>
    </location>
</feature>
<sequence>MPGNFKGELARLAYKVASTMSKPLVRAASDFTYTFHHYVHPFTSYQKGQGHDEWLPTFYSRKNAMRYRYSFRSKDEIENEGEEKEEGKVEVIEEKVEKVEEEEEEEEEEEGD</sequence>
<dbReference type="EMBL" id="JAYRBN010000116">
    <property type="protein sequence ID" value="KAL2721294.1"/>
    <property type="molecule type" value="Genomic_DNA"/>
</dbReference>
<evidence type="ECO:0000313" key="3">
    <source>
        <dbReference type="Proteomes" id="UP001607303"/>
    </source>
</evidence>
<gene>
    <name evidence="2" type="ORF">V1477_020114</name>
</gene>